<dbReference type="CDD" id="cd00081">
    <property type="entry name" value="Hint"/>
    <property type="match status" value="1"/>
</dbReference>
<dbReference type="InterPro" id="IPR001767">
    <property type="entry name" value="Hedgehog_Hint"/>
</dbReference>
<dbReference type="PROSITE" id="PS50817">
    <property type="entry name" value="INTEIN_N_TER"/>
    <property type="match status" value="1"/>
</dbReference>
<protein>
    <recommendedName>
        <fullName evidence="1">Hint domain-containing protein</fullName>
    </recommendedName>
</protein>
<accession>A0A0K2TDA7</accession>
<feature type="domain" description="Hint" evidence="1">
    <location>
        <begin position="65"/>
        <end position="169"/>
    </location>
</feature>
<dbReference type="SUPFAM" id="SSF51294">
    <property type="entry name" value="Hedgehog/intein (Hint) domain"/>
    <property type="match status" value="1"/>
</dbReference>
<dbReference type="InterPro" id="IPR050387">
    <property type="entry name" value="Hedgehog_Signaling"/>
</dbReference>
<dbReference type="EMBL" id="HACA01006632">
    <property type="protein sequence ID" value="CDW23993.1"/>
    <property type="molecule type" value="Transcribed_RNA"/>
</dbReference>
<evidence type="ECO:0000313" key="2">
    <source>
        <dbReference type="EMBL" id="CDW23993.1"/>
    </source>
</evidence>
<dbReference type="OrthoDB" id="6362769at2759"/>
<reference evidence="2" key="1">
    <citation type="submission" date="2014-05" db="EMBL/GenBank/DDBJ databases">
        <authorList>
            <person name="Chronopoulou M."/>
        </authorList>
    </citation>
    <scope>NUCLEOTIDE SEQUENCE</scope>
    <source>
        <tissue evidence="2">Whole organism</tissue>
    </source>
</reference>
<dbReference type="AlphaFoldDB" id="A0A0K2TDA7"/>
<dbReference type="GO" id="GO:0016539">
    <property type="term" value="P:intein-mediated protein splicing"/>
    <property type="evidence" value="ECO:0007669"/>
    <property type="project" value="InterPro"/>
</dbReference>
<dbReference type="InterPro" id="IPR003587">
    <property type="entry name" value="Hint_dom_N"/>
</dbReference>
<dbReference type="SMART" id="SM00306">
    <property type="entry name" value="HintN"/>
    <property type="match status" value="1"/>
</dbReference>
<dbReference type="GO" id="GO:0016540">
    <property type="term" value="P:protein autoprocessing"/>
    <property type="evidence" value="ECO:0007669"/>
    <property type="project" value="InterPro"/>
</dbReference>
<name>A0A0K2TDA7_LEPSM</name>
<organism evidence="2">
    <name type="scientific">Lepeophtheirus salmonis</name>
    <name type="common">Salmon louse</name>
    <name type="synonym">Caligus salmonis</name>
    <dbReference type="NCBI Taxonomy" id="72036"/>
    <lineage>
        <taxon>Eukaryota</taxon>
        <taxon>Metazoa</taxon>
        <taxon>Ecdysozoa</taxon>
        <taxon>Arthropoda</taxon>
        <taxon>Crustacea</taxon>
        <taxon>Multicrustacea</taxon>
        <taxon>Hexanauplia</taxon>
        <taxon>Copepoda</taxon>
        <taxon>Siphonostomatoida</taxon>
        <taxon>Caligidae</taxon>
        <taxon>Lepeophtheirus</taxon>
    </lineage>
</organism>
<dbReference type="Gene3D" id="2.170.16.10">
    <property type="entry name" value="Hedgehog/Intein (Hint) domain"/>
    <property type="match status" value="1"/>
</dbReference>
<dbReference type="PANTHER" id="PTHR11889:SF31">
    <property type="entry name" value="PROTEIN HEDGEHOG"/>
    <property type="match status" value="1"/>
</dbReference>
<dbReference type="InterPro" id="IPR036844">
    <property type="entry name" value="Hint_dom_sf"/>
</dbReference>
<proteinExistence type="predicted"/>
<dbReference type="PANTHER" id="PTHR11889">
    <property type="entry name" value="HEDGEHOG"/>
    <property type="match status" value="1"/>
</dbReference>
<dbReference type="Pfam" id="PF01079">
    <property type="entry name" value="Hint"/>
    <property type="match status" value="1"/>
</dbReference>
<dbReference type="InterPro" id="IPR006141">
    <property type="entry name" value="Intein_N"/>
</dbReference>
<sequence>MIAFMKCVYSKFPYYLDEFHHINRKPQELRVIMCFKEMDTSGFGLDTNKSEYIKPKRTKVQHMPSGCFSGESWVTTQLRGSVPIGDVESGDEVLSHCTDSKCYYSRIIHEGKHAWPEDFNYIQIRLENGQKLELSHTHFLMVFEDAFSDVVKYVWARDVHLFKYLPIIKNNRTSRSKVVQLIQKRGSQAFHNPITESGLITVNGVVASVYAVAPGFIYKSNEISGHEFAHFLYSIVRTFKSYLPIGPSNEIQEGMDPITYFLTRRFEPVLYQMLGVQRGNSTYRIPGMYWLSLELAMDFFKPT</sequence>
<evidence type="ECO:0000259" key="1">
    <source>
        <dbReference type="SMART" id="SM00306"/>
    </source>
</evidence>